<dbReference type="InterPro" id="IPR012315">
    <property type="entry name" value="KASH"/>
</dbReference>
<dbReference type="Pfam" id="PF10541">
    <property type="entry name" value="KASH"/>
    <property type="match status" value="1"/>
</dbReference>
<keyword evidence="5" id="KW-0677">Repeat</keyword>
<dbReference type="CDD" id="cd00176">
    <property type="entry name" value="SPEC"/>
    <property type="match status" value="2"/>
</dbReference>
<evidence type="ECO:0000256" key="3">
    <source>
        <dbReference type="ARBA" id="ARBA00022553"/>
    </source>
</evidence>
<feature type="domain" description="KASH" evidence="12">
    <location>
        <begin position="1825"/>
        <end position="1891"/>
    </location>
</feature>
<feature type="region of interest" description="Disordered" evidence="10">
    <location>
        <begin position="1552"/>
        <end position="1580"/>
    </location>
</feature>
<feature type="region of interest" description="Disordered" evidence="10">
    <location>
        <begin position="671"/>
        <end position="710"/>
    </location>
</feature>
<feature type="compositionally biased region" description="Low complexity" evidence="10">
    <location>
        <begin position="1187"/>
        <end position="1205"/>
    </location>
</feature>
<keyword evidence="4 9" id="KW-0812">Transmembrane</keyword>
<dbReference type="SUPFAM" id="SSF46966">
    <property type="entry name" value="Spectrin repeat"/>
    <property type="match status" value="3"/>
</dbReference>
<gene>
    <name evidence="14" type="primary">LOC102804129</name>
</gene>
<dbReference type="InterPro" id="IPR002017">
    <property type="entry name" value="Spectrin_repeat"/>
</dbReference>
<evidence type="ECO:0000256" key="9">
    <source>
        <dbReference type="PROSITE-ProRule" id="PRU00385"/>
    </source>
</evidence>
<dbReference type="GeneID" id="102804129"/>
<evidence type="ECO:0000256" key="5">
    <source>
        <dbReference type="ARBA" id="ARBA00022737"/>
    </source>
</evidence>
<evidence type="ECO:0000256" key="2">
    <source>
        <dbReference type="ARBA" id="ARBA00008619"/>
    </source>
</evidence>
<proteinExistence type="inferred from homology"/>
<feature type="compositionally biased region" description="Basic residues" evidence="10">
    <location>
        <begin position="690"/>
        <end position="704"/>
    </location>
</feature>
<dbReference type="SMART" id="SM00150">
    <property type="entry name" value="SPEC"/>
    <property type="match status" value="3"/>
</dbReference>
<feature type="topological domain" description="Cytoplasmic" evidence="9">
    <location>
        <begin position="1"/>
        <end position="1833"/>
    </location>
</feature>
<evidence type="ECO:0000256" key="11">
    <source>
        <dbReference type="SAM" id="Phobius"/>
    </source>
</evidence>
<feature type="topological domain" description="Perinuclear space" evidence="9">
    <location>
        <begin position="1855"/>
        <end position="1891"/>
    </location>
</feature>
<dbReference type="PANTHER" id="PTHR14514:SF2">
    <property type="entry name" value="A-KINASE ANCHOR PROTEIN 6"/>
    <property type="match status" value="1"/>
</dbReference>
<evidence type="ECO:0000259" key="12">
    <source>
        <dbReference type="PROSITE" id="PS51049"/>
    </source>
</evidence>
<evidence type="ECO:0000256" key="7">
    <source>
        <dbReference type="ARBA" id="ARBA00023136"/>
    </source>
</evidence>
<dbReference type="PROSITE" id="PS51049">
    <property type="entry name" value="KASH"/>
    <property type="match status" value="1"/>
</dbReference>
<feature type="compositionally biased region" description="Acidic residues" evidence="10">
    <location>
        <begin position="1567"/>
        <end position="1580"/>
    </location>
</feature>
<keyword evidence="6 11" id="KW-1133">Transmembrane helix</keyword>
<sequence>MLKWKNPAKWFKSDNDSYFSTTTGLKNVGNYSKNLVLGSPKITDVLTPEKSPCASKVWGQCGGQDLISLLHGDKENVDGKVFQQWQNFANDVDRLSQWLTDISQQADGWRQPKGDVNSLRVHLERHLAFAIEIETHQTLKDSVVADGRGFIVSLPQCSKSLNEKLSVIEKQWETLQGQINVQYQQIENALKALESAIANIEYARVHSPLSMEQTRDTVDELTFKLHSKKKKNSPMESHITALNKQMESFSNGSSLDVLLNVSEISCHNNSSSSNNSDEVTNDEDKNDMHDFVTEYHELFDWLNEMQLVITDKDAEVIVNNTQFAEICNEYKQEMDEMETMKKSLNFKGHHLLSAYPNLTSEITSKLSDINNKWEYLKEHVVTDSHSGSPSSMLTELDEILVRLRVWLNEVECNLFTGSYSKCLNSTDEKEVEKKMEEHMVLQTDIEKHARGVTAVLTLCDILQDDPRACTCDKDRKSLQLSAINLERRWQSILLQAIDLQSKLEDKLHTYKGTVTTPNTDAVSTASATGSTTVDGQVNSEPSYPVMSYLYGSSRMVDGLIDFEYDQYEMAEDTDLIPIRKAFSENDAFSMSDLSDISVDDELTFDDVLMMKDQDDSDSADSELEFENLNNFDLNMSFESFGMEDDIFMMEDINQEDVEKVEKIRELATKRQKKVKKLSKKKEDSDEKEVRKGRKKRRSRGHRRSSNIIADPEIKNVGGNLILVEENSCKSPRSRKSDGRLHYHSKAIPRKIQFGSSPEQSSKSIKPQLTKMAKKHIEVEEKFPKSVDALTKAVEEALEAFMPDRHFNDDKCKLDLLDVKLDDSLVWSGSSYRKMGSGMSRILMTAEGSAKDLDVSRNSSFGSFSPRSENGFSSMDSSPKSWIESITLANEMAENNGNTFEVCTDGSDEETTPLAKAISHKYGHHDDIFQLDLSEGEDDDSYDQYVLKDLDSENDKMLSVLQMLDIECQQNGPKDNCNLGDATIKVKEDAAPWRQRNATSLFDEIGPNRQIKEKGKRKLFPSLIDCEQDLKNPRVEEMKSFRFFPSLIPNEAESENTKPTGIPLPGLKVKGVSFAQNSESTSPLFQRSLDDDAVDDAEDEEEKMAIYPLLATPATPDLPSAHFVTTPKATNSVDDDDDCDVINIYPLLTTPETPLLLSQQEPKTSVITPANVKKCDISPHVNSQIEFPKTPKTPSSPTVSPWSTPKVTASQLTLPRTLLSKLMEKDELSLITSGDDSYVINRDSSLITDSIENQSSDGSGESLCLVARVDEDLQKELDDVQQDGMDRTSNVVLESVVTDDQNICRIESPVTSEWSSMSSNSYISENTSPPDVPLMAANSDLSCLDSSIEYSLAALSPLANAVHNTSMSDFCSYVSNLAKKCSEGELNTCVTSTVKRMKTKPALSCQQELASLEEVVQDDCIEELDLDGSVNFRASPQVCGYISQLAEECLHAELPENRKLPSEHVASSINKDRVSSESGFLADVSCVGEDSMLGSSYLDYLPPRGHLQRRESEDEYFRIQHRIGNLSIEIFSESGDSSGEMMNKDEERVHFNESASYEGSDTDKEENQNDDDNECDDGWFDASDLENDLIEKDERLIKGEDDGIEDDDDDALTENSLINALQKILKSLSDEELSNSDSGDEEDNDKVAMVTNDVKMDMEDIELRDSGRFSMSTKSYDCSPLHTSTPMEEHVKGSGLIPDRLIGNHSENSVMRSIPDYLYHHGNRRLVSQNCGESLCAEESIVRCELTMLSSGIRSESLSVVTDMVDSTLISPPLSPSQENKAQQTDLCLLPIGYAEHNSNKAGNVVESWSANATNVVESQSANATSSFFHRVLKFTIPIYFFLMLFVFVVLILPAVIENLEGECSVSLTERLLFSSLSWEPVLKYVKGPPPL</sequence>
<evidence type="ECO:0000256" key="8">
    <source>
        <dbReference type="ARBA" id="ARBA00023242"/>
    </source>
</evidence>
<reference evidence="14" key="1">
    <citation type="submission" date="2025-08" db="UniProtKB">
        <authorList>
            <consortium name="RefSeq"/>
        </authorList>
    </citation>
    <scope>IDENTIFICATION</scope>
    <source>
        <tissue evidence="14">Testes</tissue>
    </source>
</reference>
<evidence type="ECO:0000313" key="14">
    <source>
        <dbReference type="RefSeq" id="XP_006817459.1"/>
    </source>
</evidence>
<dbReference type="Gene3D" id="1.20.58.60">
    <property type="match status" value="3"/>
</dbReference>
<evidence type="ECO:0000256" key="4">
    <source>
        <dbReference type="ARBA" id="ARBA00022692"/>
    </source>
</evidence>
<dbReference type="Proteomes" id="UP000694865">
    <property type="component" value="Unplaced"/>
</dbReference>
<feature type="transmembrane region" description="Helical" evidence="11">
    <location>
        <begin position="1836"/>
        <end position="1856"/>
    </location>
</feature>
<evidence type="ECO:0000256" key="6">
    <source>
        <dbReference type="ARBA" id="ARBA00022989"/>
    </source>
</evidence>
<keyword evidence="8" id="KW-0539">Nucleus</keyword>
<dbReference type="PANTHER" id="PTHR14514">
    <property type="entry name" value="PKA ANCHORING PROTEIN"/>
    <property type="match status" value="1"/>
</dbReference>
<accession>A0ABM0MBR8</accession>
<keyword evidence="3" id="KW-0597">Phosphoprotein</keyword>
<keyword evidence="7 9" id="KW-0472">Membrane</keyword>
<evidence type="ECO:0000256" key="1">
    <source>
        <dbReference type="ARBA" id="ARBA00004126"/>
    </source>
</evidence>
<dbReference type="Pfam" id="PF00435">
    <property type="entry name" value="Spectrin"/>
    <property type="match status" value="2"/>
</dbReference>
<dbReference type="SMART" id="SM01249">
    <property type="entry name" value="KASH"/>
    <property type="match status" value="1"/>
</dbReference>
<protein>
    <submittedName>
        <fullName evidence="14">Uncharacterized protein LOC102804129</fullName>
    </submittedName>
</protein>
<dbReference type="RefSeq" id="XP_006817459.1">
    <property type="nucleotide sequence ID" value="XM_006817396.1"/>
</dbReference>
<comment type="similarity">
    <text evidence="2">Belongs to the nesprin family.</text>
</comment>
<feature type="region of interest" description="Disordered" evidence="10">
    <location>
        <begin position="1182"/>
        <end position="1205"/>
    </location>
</feature>
<feature type="compositionally biased region" description="Basic and acidic residues" evidence="10">
    <location>
        <begin position="680"/>
        <end position="689"/>
    </location>
</feature>
<evidence type="ECO:0000256" key="10">
    <source>
        <dbReference type="SAM" id="MobiDB-lite"/>
    </source>
</evidence>
<name>A0ABM0MBR8_SACKO</name>
<evidence type="ECO:0000313" key="13">
    <source>
        <dbReference type="Proteomes" id="UP000694865"/>
    </source>
</evidence>
<keyword evidence="13" id="KW-1185">Reference proteome</keyword>
<dbReference type="InterPro" id="IPR018159">
    <property type="entry name" value="Spectrin/alpha-actinin"/>
</dbReference>
<organism evidence="13 14">
    <name type="scientific">Saccoglossus kowalevskii</name>
    <name type="common">Acorn worm</name>
    <dbReference type="NCBI Taxonomy" id="10224"/>
    <lineage>
        <taxon>Eukaryota</taxon>
        <taxon>Metazoa</taxon>
        <taxon>Hemichordata</taxon>
        <taxon>Enteropneusta</taxon>
        <taxon>Harrimaniidae</taxon>
        <taxon>Saccoglossus</taxon>
    </lineage>
</organism>
<comment type="subcellular location">
    <subcellularLocation>
        <location evidence="1">Nucleus membrane</location>
    </subcellularLocation>
</comment>